<evidence type="ECO:0000313" key="2">
    <source>
        <dbReference type="Proteomes" id="UP000286097"/>
    </source>
</evidence>
<name>A0A425C148_9STRA</name>
<dbReference type="EMBL" id="QKXF01000529">
    <property type="protein sequence ID" value="RQM10824.1"/>
    <property type="molecule type" value="Genomic_DNA"/>
</dbReference>
<proteinExistence type="predicted"/>
<accession>A0A425C148</accession>
<evidence type="ECO:0000313" key="1">
    <source>
        <dbReference type="EMBL" id="RQM10824.1"/>
    </source>
</evidence>
<protein>
    <submittedName>
        <fullName evidence="1">Uncharacterized protein</fullName>
    </submittedName>
</protein>
<reference evidence="1 2" key="1">
    <citation type="submission" date="2018-06" db="EMBL/GenBank/DDBJ databases">
        <title>Comparative genomics of downy mildews reveals potential adaptations to biotrophy.</title>
        <authorList>
            <person name="Fletcher K."/>
            <person name="Klosterman S.J."/>
            <person name="Derevnina L."/>
            <person name="Martin F."/>
            <person name="Koike S."/>
            <person name="Reyes Chin-Wo S."/>
            <person name="Mou B."/>
            <person name="Michelmore R."/>
        </authorList>
    </citation>
    <scope>NUCLEOTIDE SEQUENCE [LARGE SCALE GENOMIC DNA]</scope>
    <source>
        <strain evidence="1 2">R13</strain>
    </source>
</reference>
<gene>
    <name evidence="1" type="ORF">DD237_008601</name>
</gene>
<sequence>MDAIRQRHNDALETIGAKIRHALVRSKSGAELRLNQTVPGYTGAALRPDIVVRDVTAKTLMIADLAATFEYHSPGAAILRFNSATTTRFSSTSLSQLS</sequence>
<dbReference type="Proteomes" id="UP000286097">
    <property type="component" value="Unassembled WGS sequence"/>
</dbReference>
<organism evidence="1 2">
    <name type="scientific">Peronospora effusa</name>
    <dbReference type="NCBI Taxonomy" id="542832"/>
    <lineage>
        <taxon>Eukaryota</taxon>
        <taxon>Sar</taxon>
        <taxon>Stramenopiles</taxon>
        <taxon>Oomycota</taxon>
        <taxon>Peronosporomycetes</taxon>
        <taxon>Peronosporales</taxon>
        <taxon>Peronosporaceae</taxon>
        <taxon>Peronospora</taxon>
    </lineage>
</organism>
<dbReference type="VEuPathDB" id="FungiDB:DD237_008601"/>
<comment type="caution">
    <text evidence="1">The sequence shown here is derived from an EMBL/GenBank/DDBJ whole genome shotgun (WGS) entry which is preliminary data.</text>
</comment>
<dbReference type="AlphaFoldDB" id="A0A425C148"/>